<evidence type="ECO:0000313" key="2">
    <source>
        <dbReference type="EMBL" id="OHA96383.1"/>
    </source>
</evidence>
<proteinExistence type="predicted"/>
<gene>
    <name evidence="2" type="ORF">A3D49_00640</name>
</gene>
<dbReference type="EMBL" id="MHVS01000005">
    <property type="protein sequence ID" value="OHA96383.1"/>
    <property type="molecule type" value="Genomic_DNA"/>
</dbReference>
<dbReference type="AlphaFoldDB" id="A0A1G2TGP4"/>
<dbReference type="Proteomes" id="UP000177279">
    <property type="component" value="Unassembled WGS sequence"/>
</dbReference>
<reference evidence="2 3" key="1">
    <citation type="journal article" date="2016" name="Nat. Commun.">
        <title>Thousands of microbial genomes shed light on interconnected biogeochemical processes in an aquifer system.</title>
        <authorList>
            <person name="Anantharaman K."/>
            <person name="Brown C.T."/>
            <person name="Hug L.A."/>
            <person name="Sharon I."/>
            <person name="Castelle C.J."/>
            <person name="Probst A.J."/>
            <person name="Thomas B.C."/>
            <person name="Singh A."/>
            <person name="Wilkins M.J."/>
            <person name="Karaoz U."/>
            <person name="Brodie E.L."/>
            <person name="Williams K.H."/>
            <person name="Hubbard S.S."/>
            <person name="Banfield J.F."/>
        </authorList>
    </citation>
    <scope>NUCLEOTIDE SEQUENCE [LARGE SCALE GENOMIC DNA]</scope>
</reference>
<name>A0A1G2TGP4_9BACT</name>
<sequence>MNDSVSVNLADQPSICTDTNANNYGQPLPCTYSGATACTVSASPSSTANFPLNNVDVTVTVLNWDTTAHEYDVDCTNNGSYEETTYLTWTPHTFNNICSYSAPATLRGHVRNLATQATADCTTPITNSNRTLTASISSGSGTISGTGISCPTDCSEVYADGTNVTLTAAPAANYTFAGWSGACSGLSSCSVLMNQNRSVAASFTYSPFDYSLSNSGNSSVTKTSGNAYTQNVITKALVTGTTQAVTLSLSGVPGGTSYSISNGACSPNCNSTITFTVPPSTPAGTYPITVTGSPLNRTTSFNLIVSGAPISVSCLASPQTALLGQNVTWTVTVSGGTAPFTYAWSGTGIPTSPAPSSNPYTRTYSTIGLKSAQATVTDSDSIQSTCPAGTVMINFNPEFEEF</sequence>
<dbReference type="Pfam" id="PF18998">
    <property type="entry name" value="Flg_new_2"/>
    <property type="match status" value="1"/>
</dbReference>
<evidence type="ECO:0000259" key="1">
    <source>
        <dbReference type="Pfam" id="PF18998"/>
    </source>
</evidence>
<protein>
    <recommendedName>
        <fullName evidence="1">Bacterial repeat domain-containing protein</fullName>
    </recommendedName>
</protein>
<feature type="domain" description="Bacterial repeat" evidence="1">
    <location>
        <begin position="139"/>
        <end position="206"/>
    </location>
</feature>
<accession>A0A1G2TGP4</accession>
<dbReference type="InterPro" id="IPR044060">
    <property type="entry name" value="Bacterial_rp_domain"/>
</dbReference>
<organism evidence="2 3">
    <name type="scientific">Candidatus Zambryskibacteria bacterium RIFCSPHIGHO2_02_FULL_43_37</name>
    <dbReference type="NCBI Taxonomy" id="1802749"/>
    <lineage>
        <taxon>Bacteria</taxon>
        <taxon>Candidatus Zambryskiibacteriota</taxon>
    </lineage>
</organism>
<comment type="caution">
    <text evidence="2">The sequence shown here is derived from an EMBL/GenBank/DDBJ whole genome shotgun (WGS) entry which is preliminary data.</text>
</comment>
<evidence type="ECO:0000313" key="3">
    <source>
        <dbReference type="Proteomes" id="UP000177279"/>
    </source>
</evidence>